<sequence length="141" mass="15566">MSKSISGVALISSILIPFAASAGYISNYSRWKEISVIEQAAYLAGVMDHWTRTSTPSEQPWLKPQRTGVNKCLREQGIGTDMLVELVNSHYKAHPADWRIPPAAVVTHLVTGACLADVNSEREKAGYAPWERKPSQISEDK</sequence>
<organism evidence="1 2">
    <name type="scientific">Rhizobium rhizogenes</name>
    <name type="common">Agrobacterium rhizogenes</name>
    <dbReference type="NCBI Taxonomy" id="359"/>
    <lineage>
        <taxon>Bacteria</taxon>
        <taxon>Pseudomonadati</taxon>
        <taxon>Pseudomonadota</taxon>
        <taxon>Alphaproteobacteria</taxon>
        <taxon>Hyphomicrobiales</taxon>
        <taxon>Rhizobiaceae</taxon>
        <taxon>Rhizobium/Agrobacterium group</taxon>
        <taxon>Rhizobium</taxon>
    </lineage>
</organism>
<dbReference type="AlphaFoldDB" id="A0AA95AGD7"/>
<reference evidence="1 2" key="1">
    <citation type="journal article" date="2019" name="Appl. Microbiol. Biotechnol.">
        <title>Differential efficiency of wild type rhizogenic strains for rol gene transformation of plants.</title>
        <authorList>
            <person name="Desmet S."/>
            <person name="De Keyser E."/>
            <person name="Van Vaerenbergh J."/>
            <person name="Baeyen S."/>
            <person name="Van Huylenbroeck J."/>
            <person name="Geelen D."/>
            <person name="Dhooghe E."/>
        </authorList>
    </citation>
    <scope>NUCLEOTIDE SEQUENCE [LARGE SCALE GENOMIC DNA]</scope>
    <source>
        <strain evidence="1 2">B 4.1</strain>
    </source>
</reference>
<proteinExistence type="predicted"/>
<comment type="caution">
    <text evidence="1">The sequence shown here is derived from an EMBL/GenBank/DDBJ whole genome shotgun (WGS) entry which is preliminary data.</text>
</comment>
<dbReference type="EMBL" id="SGOB01000007">
    <property type="protein sequence ID" value="TRA85480.1"/>
    <property type="molecule type" value="Genomic_DNA"/>
</dbReference>
<protein>
    <submittedName>
        <fullName evidence="1">Uncharacterized protein</fullName>
    </submittedName>
</protein>
<dbReference type="Proteomes" id="UP000320858">
    <property type="component" value="Unassembled WGS sequence"/>
</dbReference>
<evidence type="ECO:0000313" key="2">
    <source>
        <dbReference type="Proteomes" id="UP000320858"/>
    </source>
</evidence>
<accession>A0AA95AGD7</accession>
<dbReference type="RefSeq" id="WP_142851584.1">
    <property type="nucleotide sequence ID" value="NZ_SGOB01000007.1"/>
</dbReference>
<evidence type="ECO:0000313" key="1">
    <source>
        <dbReference type="EMBL" id="TRA85480.1"/>
    </source>
</evidence>
<gene>
    <name evidence="1" type="ORF">EXN24_23645</name>
</gene>
<name>A0AA95AGD7_RHIRH</name>